<dbReference type="EMBL" id="NHOC01000002">
    <property type="protein sequence ID" value="OUM21445.1"/>
    <property type="molecule type" value="Genomic_DNA"/>
</dbReference>
<protein>
    <recommendedName>
        <fullName evidence="1">Stage 0 sporulation protein A homolog</fullName>
    </recommendedName>
</protein>
<evidence type="ECO:0000256" key="2">
    <source>
        <dbReference type="ARBA" id="ARBA00024867"/>
    </source>
</evidence>
<dbReference type="InterPro" id="IPR007492">
    <property type="entry name" value="LytTR_DNA-bd_dom"/>
</dbReference>
<dbReference type="InterPro" id="IPR011006">
    <property type="entry name" value="CheY-like_superfamily"/>
</dbReference>
<feature type="modified residue" description="4-aspartylphosphate" evidence="3">
    <location>
        <position position="58"/>
    </location>
</feature>
<dbReference type="AlphaFoldDB" id="A0A252F6P3"/>
<dbReference type="Proteomes" id="UP000194903">
    <property type="component" value="Unassembled WGS sequence"/>
</dbReference>
<evidence type="ECO:0000259" key="5">
    <source>
        <dbReference type="PROSITE" id="PS50930"/>
    </source>
</evidence>
<sequence length="237" mass="27917">MLKIGIYDDDAQMVQSLTRKIDEVWDSEYRVYTWSNVQEMESCLMDDLRGELDVLFLDIQLNDTNGIALARRIAESCPYLKIVYFTGYIEYCQSIFDGKPSGFLLKPVEADRLRSTLERVAEEVEQERTSCLDVQVQKHMLRILTRDIQYLESQKRIVRIVIRAGDVVEVYQKLNVLAEQLPENFLRCHQSFLVNLDYVRRFEGDHFELYSGMEIPVSKQRQKATREGFYRYIEGQL</sequence>
<comment type="function">
    <text evidence="2">May play the central regulatory role in sporulation. It may be an element of the effector pathway responsible for the activation of sporulation genes in response to nutritional stress. Spo0A may act in concert with spo0H (a sigma factor) to control the expression of some genes that are critical to the sporulation process.</text>
</comment>
<proteinExistence type="predicted"/>
<dbReference type="SMART" id="SM00448">
    <property type="entry name" value="REC"/>
    <property type="match status" value="1"/>
</dbReference>
<reference evidence="6 7" key="1">
    <citation type="submission" date="2017-05" db="EMBL/GenBank/DDBJ databases">
        <title>Butyricicoccus porcorum sp. nov. a butyrate-producing bacterium from the swine intestinal tract.</title>
        <authorList>
            <person name="Trachsel J."/>
            <person name="Humphrey S."/>
            <person name="Allen H.K."/>
        </authorList>
    </citation>
    <scope>NUCLEOTIDE SEQUENCE [LARGE SCALE GENOMIC DNA]</scope>
    <source>
        <strain evidence="6">BB10</strain>
    </source>
</reference>
<accession>A0A252F6P3</accession>
<dbReference type="SUPFAM" id="SSF52172">
    <property type="entry name" value="CheY-like"/>
    <property type="match status" value="1"/>
</dbReference>
<dbReference type="Gene3D" id="3.40.50.2300">
    <property type="match status" value="1"/>
</dbReference>
<dbReference type="PANTHER" id="PTHR37299:SF1">
    <property type="entry name" value="STAGE 0 SPORULATION PROTEIN A HOMOLOG"/>
    <property type="match status" value="1"/>
</dbReference>
<keyword evidence="3" id="KW-0597">Phosphoprotein</keyword>
<feature type="domain" description="HTH LytTR-type" evidence="5">
    <location>
        <begin position="132"/>
        <end position="231"/>
    </location>
</feature>
<dbReference type="Pfam" id="PF04397">
    <property type="entry name" value="LytTR"/>
    <property type="match status" value="1"/>
</dbReference>
<evidence type="ECO:0000313" key="6">
    <source>
        <dbReference type="EMBL" id="OUM21445.1"/>
    </source>
</evidence>
<dbReference type="OrthoDB" id="9802383at2"/>
<dbReference type="PANTHER" id="PTHR37299">
    <property type="entry name" value="TRANSCRIPTIONAL REGULATOR-RELATED"/>
    <property type="match status" value="1"/>
</dbReference>
<dbReference type="PROSITE" id="PS50110">
    <property type="entry name" value="RESPONSE_REGULATORY"/>
    <property type="match status" value="1"/>
</dbReference>
<evidence type="ECO:0000259" key="4">
    <source>
        <dbReference type="PROSITE" id="PS50110"/>
    </source>
</evidence>
<dbReference type="InterPro" id="IPR001789">
    <property type="entry name" value="Sig_transdc_resp-reg_receiver"/>
</dbReference>
<keyword evidence="7" id="KW-1185">Reference proteome</keyword>
<evidence type="ECO:0000313" key="7">
    <source>
        <dbReference type="Proteomes" id="UP000194903"/>
    </source>
</evidence>
<organism evidence="6 7">
    <name type="scientific">Butyricicoccus porcorum</name>
    <dbReference type="NCBI Taxonomy" id="1945634"/>
    <lineage>
        <taxon>Bacteria</taxon>
        <taxon>Bacillati</taxon>
        <taxon>Bacillota</taxon>
        <taxon>Clostridia</taxon>
        <taxon>Eubacteriales</taxon>
        <taxon>Butyricicoccaceae</taxon>
        <taxon>Butyricicoccus</taxon>
    </lineage>
</organism>
<name>A0A252F6P3_9FIRM</name>
<feature type="domain" description="Response regulatory" evidence="4">
    <location>
        <begin position="3"/>
        <end position="121"/>
    </location>
</feature>
<dbReference type="SMART" id="SM00850">
    <property type="entry name" value="LytTR"/>
    <property type="match status" value="1"/>
</dbReference>
<evidence type="ECO:0000256" key="1">
    <source>
        <dbReference type="ARBA" id="ARBA00018672"/>
    </source>
</evidence>
<dbReference type="InterPro" id="IPR046947">
    <property type="entry name" value="LytR-like"/>
</dbReference>
<dbReference type="Pfam" id="PF00072">
    <property type="entry name" value="Response_reg"/>
    <property type="match status" value="1"/>
</dbReference>
<dbReference type="GO" id="GO:0000156">
    <property type="term" value="F:phosphorelay response regulator activity"/>
    <property type="evidence" value="ECO:0007669"/>
    <property type="project" value="InterPro"/>
</dbReference>
<dbReference type="GO" id="GO:0003677">
    <property type="term" value="F:DNA binding"/>
    <property type="evidence" value="ECO:0007669"/>
    <property type="project" value="InterPro"/>
</dbReference>
<dbReference type="PROSITE" id="PS50930">
    <property type="entry name" value="HTH_LYTTR"/>
    <property type="match status" value="1"/>
</dbReference>
<evidence type="ECO:0000256" key="3">
    <source>
        <dbReference type="PROSITE-ProRule" id="PRU00169"/>
    </source>
</evidence>
<comment type="caution">
    <text evidence="6">The sequence shown here is derived from an EMBL/GenBank/DDBJ whole genome shotgun (WGS) entry which is preliminary data.</text>
</comment>
<gene>
    <name evidence="6" type="ORF">CBW42_02405</name>
</gene>
<dbReference type="RefSeq" id="WP_087017389.1">
    <property type="nucleotide sequence ID" value="NZ_CP178353.1"/>
</dbReference>
<dbReference type="Gene3D" id="2.40.50.1020">
    <property type="entry name" value="LytTr DNA-binding domain"/>
    <property type="match status" value="1"/>
</dbReference>